<dbReference type="InterPro" id="IPR000008">
    <property type="entry name" value="C2_dom"/>
</dbReference>
<feature type="domain" description="C2" evidence="17">
    <location>
        <begin position="805"/>
        <end position="927"/>
    </location>
</feature>
<comment type="similarity">
    <text evidence="3">Belongs to the extended synaptotagmin family.</text>
</comment>
<feature type="domain" description="C2" evidence="17">
    <location>
        <begin position="289"/>
        <end position="413"/>
    </location>
</feature>
<evidence type="ECO:0000259" key="18">
    <source>
        <dbReference type="PROSITE" id="PS51847"/>
    </source>
</evidence>
<dbReference type="GO" id="GO:0008429">
    <property type="term" value="F:phosphatidylethanolamine binding"/>
    <property type="evidence" value="ECO:0007669"/>
    <property type="project" value="TreeGrafter"/>
</dbReference>
<dbReference type="Pfam" id="PF00168">
    <property type="entry name" value="C2"/>
    <property type="match status" value="4"/>
</dbReference>
<evidence type="ECO:0000256" key="15">
    <source>
        <dbReference type="SAM" id="MobiDB-lite"/>
    </source>
</evidence>
<keyword evidence="6 16" id="KW-0812">Transmembrane</keyword>
<keyword evidence="7" id="KW-0479">Metal-binding</keyword>
<dbReference type="GO" id="GO:0035091">
    <property type="term" value="F:phosphatidylinositol binding"/>
    <property type="evidence" value="ECO:0007669"/>
    <property type="project" value="TreeGrafter"/>
</dbReference>
<dbReference type="InterPro" id="IPR037752">
    <property type="entry name" value="C2C_KIAA1228"/>
</dbReference>
<feature type="transmembrane region" description="Helical" evidence="16">
    <location>
        <begin position="52"/>
        <end position="71"/>
    </location>
</feature>
<feature type="domain" description="C2" evidence="17">
    <location>
        <begin position="414"/>
        <end position="540"/>
    </location>
</feature>
<dbReference type="GO" id="GO:0031210">
    <property type="term" value="F:phosphatidylcholine binding"/>
    <property type="evidence" value="ECO:0007669"/>
    <property type="project" value="TreeGrafter"/>
</dbReference>
<keyword evidence="5" id="KW-1003">Cell membrane</keyword>
<keyword evidence="11 16" id="KW-1133">Transmembrane helix</keyword>
<name>A0A8C2Z2B9_CYCLU</name>
<dbReference type="Pfam" id="PF17047">
    <property type="entry name" value="SMP_LBD"/>
    <property type="match status" value="1"/>
</dbReference>
<keyword evidence="8" id="KW-0677">Repeat</keyword>
<evidence type="ECO:0000256" key="9">
    <source>
        <dbReference type="ARBA" id="ARBA00022824"/>
    </source>
</evidence>
<keyword evidence="4" id="KW-0813">Transport</keyword>
<dbReference type="InterPro" id="IPR031468">
    <property type="entry name" value="SMP_LBD"/>
</dbReference>
<dbReference type="PANTHER" id="PTHR45761:SF3">
    <property type="entry name" value="EXTENDED SYNAPTOTAGMIN-1"/>
    <property type="match status" value="1"/>
</dbReference>
<comment type="subcellular location">
    <subcellularLocation>
        <location evidence="1">Cell membrane</location>
        <topology evidence="1">Peripheral membrane protein</topology>
    </subcellularLocation>
    <subcellularLocation>
        <location evidence="2">Endoplasmic reticulum membrane</location>
        <topology evidence="2">Multi-pass membrane protein</topology>
    </subcellularLocation>
</comment>
<feature type="transmembrane region" description="Helical" evidence="16">
    <location>
        <begin position="222"/>
        <end position="242"/>
    </location>
</feature>
<dbReference type="InterPro" id="IPR039010">
    <property type="entry name" value="Synaptotagmin_SMP"/>
</dbReference>
<accession>A0A8C2Z2B9</accession>
<reference evidence="19" key="1">
    <citation type="submission" date="2025-08" db="UniProtKB">
        <authorList>
            <consortium name="Ensembl"/>
        </authorList>
    </citation>
    <scope>IDENTIFICATION</scope>
</reference>
<evidence type="ECO:0000256" key="14">
    <source>
        <dbReference type="ARBA" id="ARBA00023136"/>
    </source>
</evidence>
<dbReference type="FunFam" id="2.60.40.150:FF:000093">
    <property type="entry name" value="Extended synaptotagmin 3"/>
    <property type="match status" value="1"/>
</dbReference>
<dbReference type="SUPFAM" id="SSF49562">
    <property type="entry name" value="C2 domain (Calcium/lipid-binding domain, CaLB)"/>
    <property type="match status" value="4"/>
</dbReference>
<evidence type="ECO:0000256" key="5">
    <source>
        <dbReference type="ARBA" id="ARBA00022475"/>
    </source>
</evidence>
<dbReference type="InterPro" id="IPR035892">
    <property type="entry name" value="C2_domain_sf"/>
</dbReference>
<evidence type="ECO:0000256" key="4">
    <source>
        <dbReference type="ARBA" id="ARBA00022448"/>
    </source>
</evidence>
<dbReference type="GO" id="GO:0005886">
    <property type="term" value="C:plasma membrane"/>
    <property type="evidence" value="ECO:0007669"/>
    <property type="project" value="UniProtKB-SubCell"/>
</dbReference>
<evidence type="ECO:0000256" key="1">
    <source>
        <dbReference type="ARBA" id="ARBA00004202"/>
    </source>
</evidence>
<dbReference type="GO" id="GO:0005789">
    <property type="term" value="C:endoplasmic reticulum membrane"/>
    <property type="evidence" value="ECO:0007669"/>
    <property type="project" value="UniProtKB-SubCell"/>
</dbReference>
<dbReference type="CDD" id="cd08391">
    <property type="entry name" value="C2A_C2C_Synaptotagmin_like"/>
    <property type="match status" value="2"/>
</dbReference>
<dbReference type="Proteomes" id="UP000694565">
    <property type="component" value="Unplaced"/>
</dbReference>
<keyword evidence="10" id="KW-0106">Calcium</keyword>
<feature type="domain" description="SMP-LTD" evidence="18">
    <location>
        <begin position="115"/>
        <end position="290"/>
    </location>
</feature>
<dbReference type="GO" id="GO:0061817">
    <property type="term" value="P:endoplasmic reticulum-plasma membrane tethering"/>
    <property type="evidence" value="ECO:0007669"/>
    <property type="project" value="InterPro"/>
</dbReference>
<evidence type="ECO:0000256" key="16">
    <source>
        <dbReference type="SAM" id="Phobius"/>
    </source>
</evidence>
<dbReference type="PROSITE" id="PS51847">
    <property type="entry name" value="SMP"/>
    <property type="match status" value="1"/>
</dbReference>
<keyword evidence="12" id="KW-0445">Lipid transport</keyword>
<sequence>MPPADAEPGVSRSTAAVAAPALRSQPPGERALSVLWSFAKCLGALLPVYLAGYYGFSISVVLFALMIYMGWKHSRLEKVARLKFSMFLLENERAFTTEKALRTNRDLPPWVNFPDVEKVEWLNKILQQAWPFIGQYLEKLLVETIAPAIRASSIHLQTLSFTKVNIGDKVVGVKAHTELDKRQVMLDLYLSYAGDVEINVEIKKYFCKAGVKGVQLHGKLRVILEPLIGDVPLVGAITMFFIRRPKLDINWTGLTNLLDIPGLNAISDTMIMDAIASHMVLPNRLTVPLVADLRVAQLRSPLPRGVVRIHLLEAEDLTAKDTVIKGLIDGKSDPYAVLRVGTQIFTSHHVDSNLNPQWREMYEVIVHEVPGQELEVEVFDKDPDQDDFLGRYVHLRLEWLSLLSSADRLSEVIQKNQNLTTKTADPPSAAILAIYLDQADALPMRKGNKDPSPMAQISIQDATKESKTCYGTNSPVWEDAFTFFIQDPCKQDIDIQVKDDDRALSLGSLSISLNRLLEIPELTMDQWFQLENSGSASRIYVKIVLRVLWLNDDATPTTPSPRPSALGPGMGQGGITSELNPMGPGGLAKPLPTRPQHTTPDPEFATEGVLRIHLVEAQNLIAKDNFMGGMVKGKSDPYVKIRVAGITFRSHTIKENLNPIWNELYEVILTQLPGQEIQFELFDKDIDQDDFLGRCVLTLQIKLESWTLSWRCVEGLQGKQVTTAEERKPFPDGCLPISTSDREVDSPCESNIPSSMPHCSHCLHCKHCSYQGFPFYLFIYNIERHLYVKQSHFLCCVFRNDNANSTGQVKLTIGYSIEESRLFITIHSCRALAACSKDGADPYVSFILLPDKKATTKRRTATKKRDLNPEFNERFDFDFSLEESTQRRLDLSVKNSVSFMSRERELIGKLQLDLDQIDLKTGITQWYDLVAETN</sequence>
<dbReference type="PROSITE" id="PS50004">
    <property type="entry name" value="C2"/>
    <property type="match status" value="4"/>
</dbReference>
<keyword evidence="14 16" id="KW-0472">Membrane</keyword>
<dbReference type="PANTHER" id="PTHR45761">
    <property type="entry name" value="EXTENDED SYNAPTOTAGMIN-LIKE PROTEIN 2, ISOFORM C"/>
    <property type="match status" value="1"/>
</dbReference>
<reference evidence="19" key="2">
    <citation type="submission" date="2025-09" db="UniProtKB">
        <authorList>
            <consortium name="Ensembl"/>
        </authorList>
    </citation>
    <scope>IDENTIFICATION</scope>
</reference>
<evidence type="ECO:0000256" key="12">
    <source>
        <dbReference type="ARBA" id="ARBA00023055"/>
    </source>
</evidence>
<evidence type="ECO:0000259" key="17">
    <source>
        <dbReference type="PROSITE" id="PS50004"/>
    </source>
</evidence>
<dbReference type="GeneTree" id="ENSGT00940000156561"/>
<dbReference type="SMART" id="SM00239">
    <property type="entry name" value="C2"/>
    <property type="match status" value="4"/>
</dbReference>
<evidence type="ECO:0000256" key="8">
    <source>
        <dbReference type="ARBA" id="ARBA00022737"/>
    </source>
</evidence>
<evidence type="ECO:0000256" key="2">
    <source>
        <dbReference type="ARBA" id="ARBA00004477"/>
    </source>
</evidence>
<dbReference type="CDD" id="cd04050">
    <property type="entry name" value="C2B_Synaptotagmin-like"/>
    <property type="match status" value="1"/>
</dbReference>
<organism evidence="19 20">
    <name type="scientific">Cyclopterus lumpus</name>
    <name type="common">Lumpsucker</name>
    <dbReference type="NCBI Taxonomy" id="8103"/>
    <lineage>
        <taxon>Eukaryota</taxon>
        <taxon>Metazoa</taxon>
        <taxon>Chordata</taxon>
        <taxon>Craniata</taxon>
        <taxon>Vertebrata</taxon>
        <taxon>Euteleostomi</taxon>
        <taxon>Actinopterygii</taxon>
        <taxon>Neopterygii</taxon>
        <taxon>Teleostei</taxon>
        <taxon>Neoteleostei</taxon>
        <taxon>Acanthomorphata</taxon>
        <taxon>Eupercaria</taxon>
        <taxon>Perciformes</taxon>
        <taxon>Cottioidei</taxon>
        <taxon>Cottales</taxon>
        <taxon>Cyclopteridae</taxon>
        <taxon>Cyclopterus</taxon>
    </lineage>
</organism>
<evidence type="ECO:0000256" key="3">
    <source>
        <dbReference type="ARBA" id="ARBA00005867"/>
    </source>
</evidence>
<dbReference type="GO" id="GO:0005509">
    <property type="term" value="F:calcium ion binding"/>
    <property type="evidence" value="ECO:0007669"/>
    <property type="project" value="TreeGrafter"/>
</dbReference>
<evidence type="ECO:0000256" key="7">
    <source>
        <dbReference type="ARBA" id="ARBA00022723"/>
    </source>
</evidence>
<dbReference type="FunFam" id="2.60.40.150:FF:000106">
    <property type="entry name" value="extended synaptotagmin-1 isoform X1"/>
    <property type="match status" value="1"/>
</dbReference>
<dbReference type="Ensembl" id="ENSCLMT00005015566.1">
    <property type="protein sequence ID" value="ENSCLMP00005014610.1"/>
    <property type="gene ID" value="ENSCLMG00005007633.1"/>
</dbReference>
<feature type="domain" description="C2" evidence="17">
    <location>
        <begin position="590"/>
        <end position="713"/>
    </location>
</feature>
<dbReference type="AlphaFoldDB" id="A0A8C2Z2B9"/>
<keyword evidence="9" id="KW-0256">Endoplasmic reticulum</keyword>
<dbReference type="InterPro" id="IPR037733">
    <property type="entry name" value="Ext_Synaptotagmin_C2A"/>
</dbReference>
<evidence type="ECO:0000256" key="10">
    <source>
        <dbReference type="ARBA" id="ARBA00022837"/>
    </source>
</evidence>
<keyword evidence="20" id="KW-1185">Reference proteome</keyword>
<dbReference type="GO" id="GO:0005544">
    <property type="term" value="F:calcium-dependent phospholipid binding"/>
    <property type="evidence" value="ECO:0007669"/>
    <property type="project" value="TreeGrafter"/>
</dbReference>
<evidence type="ECO:0000256" key="13">
    <source>
        <dbReference type="ARBA" id="ARBA00023121"/>
    </source>
</evidence>
<evidence type="ECO:0000313" key="20">
    <source>
        <dbReference type="Proteomes" id="UP000694565"/>
    </source>
</evidence>
<dbReference type="CDD" id="cd04030">
    <property type="entry name" value="C2C_KIAA1228"/>
    <property type="match status" value="1"/>
</dbReference>
<dbReference type="FunFam" id="2.60.40.150:FF:000025">
    <property type="entry name" value="Extended synaptotagmin 2"/>
    <property type="match status" value="2"/>
</dbReference>
<dbReference type="Gene3D" id="2.60.40.150">
    <property type="entry name" value="C2 domain"/>
    <property type="match status" value="4"/>
</dbReference>
<keyword evidence="13" id="KW-0446">Lipid-binding</keyword>
<evidence type="ECO:0000256" key="6">
    <source>
        <dbReference type="ARBA" id="ARBA00022692"/>
    </source>
</evidence>
<dbReference type="GO" id="GO:0006869">
    <property type="term" value="P:lipid transport"/>
    <property type="evidence" value="ECO:0007669"/>
    <property type="project" value="UniProtKB-KW"/>
</dbReference>
<evidence type="ECO:0000313" key="19">
    <source>
        <dbReference type="Ensembl" id="ENSCLMP00005014610.1"/>
    </source>
</evidence>
<evidence type="ECO:0000256" key="11">
    <source>
        <dbReference type="ARBA" id="ARBA00022989"/>
    </source>
</evidence>
<feature type="region of interest" description="Disordered" evidence="15">
    <location>
        <begin position="556"/>
        <end position="603"/>
    </location>
</feature>
<protein>
    <submittedName>
        <fullName evidence="19">Extended synaptotagmin 1</fullName>
    </submittedName>
</protein>
<dbReference type="InterPro" id="IPR037749">
    <property type="entry name" value="Ext_Synaptotagmin_C2B"/>
</dbReference>
<proteinExistence type="inferred from homology"/>
<dbReference type="InterPro" id="IPR051634">
    <property type="entry name" value="Extended_Synaptotagmin"/>
</dbReference>